<sequence>MQLFASTKAPLRLRKQVAEGRAEPLFSASEVSALRSCWKNWFREQGFTQEIDWTVAPGQPYALNALGLLAQALQDRDVHLWPALREGVPTGVAHDIPPSNTFIPVPSCGEAADPEDFKICSGNWPGAESDPSLLEEMIQSELQAGYVEAVGSLEEAKRRWPQVAVGEANIVKAPGRKPRLIIDPTVSGTNPACLIPERFMLPGLSDIQAGFPIRACSEEVSGFSLDIAAAHKTVRIRESEQGLLGIKVFRPLALSPLNPSVSLAADACASLDKIGIGGWVAFEGQPRIWFAESFQVSDFTSLGLPMKAEANLDIVFYETLAQIGLMLCFATACVGGRLRVCIPSWSDNSGTESVANKLFTTVVPLCYFAQRLATLAWSAAVTLDCSHISGCHNDKADWLSRWNGADPLPSDWKSDYRVRLPLAMLWEGEKDIRLFPSEARLLWKPLLPAGTS</sequence>
<accession>A0A812T7C1</accession>
<gene>
    <name evidence="1" type="ORF">SPIL2461_LOCUS13396</name>
</gene>
<evidence type="ECO:0000313" key="2">
    <source>
        <dbReference type="Proteomes" id="UP000649617"/>
    </source>
</evidence>
<organism evidence="1 2">
    <name type="scientific">Symbiodinium pilosum</name>
    <name type="common">Dinoflagellate</name>
    <dbReference type="NCBI Taxonomy" id="2952"/>
    <lineage>
        <taxon>Eukaryota</taxon>
        <taxon>Sar</taxon>
        <taxon>Alveolata</taxon>
        <taxon>Dinophyceae</taxon>
        <taxon>Suessiales</taxon>
        <taxon>Symbiodiniaceae</taxon>
        <taxon>Symbiodinium</taxon>
    </lineage>
</organism>
<protein>
    <submittedName>
        <fullName evidence="1">Uncharacterized protein</fullName>
    </submittedName>
</protein>
<dbReference type="Proteomes" id="UP000649617">
    <property type="component" value="Unassembled WGS sequence"/>
</dbReference>
<proteinExistence type="predicted"/>
<comment type="caution">
    <text evidence="1">The sequence shown here is derived from an EMBL/GenBank/DDBJ whole genome shotgun (WGS) entry which is preliminary data.</text>
</comment>
<dbReference type="AlphaFoldDB" id="A0A812T7C1"/>
<reference evidence="1" key="1">
    <citation type="submission" date="2021-02" db="EMBL/GenBank/DDBJ databases">
        <authorList>
            <person name="Dougan E. K."/>
            <person name="Rhodes N."/>
            <person name="Thang M."/>
            <person name="Chan C."/>
        </authorList>
    </citation>
    <scope>NUCLEOTIDE SEQUENCE</scope>
</reference>
<dbReference type="OrthoDB" id="438405at2759"/>
<keyword evidence="2" id="KW-1185">Reference proteome</keyword>
<dbReference type="EMBL" id="CAJNIZ010029168">
    <property type="protein sequence ID" value="CAE7513893.1"/>
    <property type="molecule type" value="Genomic_DNA"/>
</dbReference>
<name>A0A812T7C1_SYMPI</name>
<evidence type="ECO:0000313" key="1">
    <source>
        <dbReference type="EMBL" id="CAE7513893.1"/>
    </source>
</evidence>